<evidence type="ECO:0008006" key="4">
    <source>
        <dbReference type="Google" id="ProtNLM"/>
    </source>
</evidence>
<dbReference type="Gene3D" id="2.40.70.10">
    <property type="entry name" value="Acid Proteases"/>
    <property type="match status" value="1"/>
</dbReference>
<feature type="region of interest" description="Disordered" evidence="1">
    <location>
        <begin position="407"/>
        <end position="483"/>
    </location>
</feature>
<feature type="compositionally biased region" description="Low complexity" evidence="1">
    <location>
        <begin position="421"/>
        <end position="447"/>
    </location>
</feature>
<dbReference type="InParanoid" id="G4ZA03"/>
<keyword evidence="3" id="KW-1185">Reference proteome</keyword>
<sequence length="575" mass="61819">MDGSQLYAEALVARRSDIVTVRLAAGTHVTVPKVPVDLGVKFLDFDSVERCLVLDLDSRYDLILGMAWLERYEPWIDRRSKTLGATHFSPGGALASHEPTSARKPKRFWREHWTESVNVLDIGVFELVGTEYVENERSERGSRTAGGSARIPLSGCASEDDALLYSSEDKVGMKPRSHGRGPAVEGCGAALIPLSGRASEGDALLRAGEGAVGTIPKNKGLCPDEDRGVARNPLSGGCGSCSSSLSVGKDTGAPLELNEVVTPGIKTHAKLRSSSGRTVSMKRRQRRKALAVRRKASAISRVEKGVSSGEAPRESEQLYTLMNGVTGDVDGGINLDDLPSLSALLEPDEMSLAEFGEALKAGDLAEVVARKGLAYTLNLPKKMRTHPVFYVGLLKPYQDPMQVQMEAPRVTRSQARRPRSSRTQSQASRTRPSTRAPQAQAEESAPEVPRAQREPQALEAQQSEPACGPGGRDDPEAQSADACPKAVPDLSRYLAPLSPLGELVEFSGNPAQTRINVMDVIPKATRLLPRLQELTLSRKGAPSGLHQLCSMNMGICITMWSASWRSGGAGVKTSI</sequence>
<dbReference type="GeneID" id="20638007"/>
<protein>
    <recommendedName>
        <fullName evidence="4">Reverse transcriptase</fullName>
    </recommendedName>
</protein>
<evidence type="ECO:0000313" key="3">
    <source>
        <dbReference type="Proteomes" id="UP000002640"/>
    </source>
</evidence>
<dbReference type="EMBL" id="JH159153">
    <property type="protein sequence ID" value="EGZ20552.1"/>
    <property type="molecule type" value="Genomic_DNA"/>
</dbReference>
<organism evidence="2 3">
    <name type="scientific">Phytophthora sojae (strain P6497)</name>
    <name type="common">Soybean stem and root rot agent</name>
    <name type="synonym">Phytophthora megasperma f. sp. glycines</name>
    <dbReference type="NCBI Taxonomy" id="1094619"/>
    <lineage>
        <taxon>Eukaryota</taxon>
        <taxon>Sar</taxon>
        <taxon>Stramenopiles</taxon>
        <taxon>Oomycota</taxon>
        <taxon>Peronosporomycetes</taxon>
        <taxon>Peronosporales</taxon>
        <taxon>Peronosporaceae</taxon>
        <taxon>Phytophthora</taxon>
    </lineage>
</organism>
<dbReference type="AlphaFoldDB" id="G4ZA03"/>
<dbReference type="KEGG" id="psoj:PHYSODRAFT_250152"/>
<feature type="non-terminal residue" evidence="2">
    <location>
        <position position="575"/>
    </location>
</feature>
<proteinExistence type="predicted"/>
<gene>
    <name evidence="2" type="ORF">PHYSODRAFT_250152</name>
</gene>
<accession>G4ZA03</accession>
<evidence type="ECO:0000313" key="2">
    <source>
        <dbReference type="EMBL" id="EGZ20552.1"/>
    </source>
</evidence>
<name>G4ZA03_PHYSP</name>
<dbReference type="InterPro" id="IPR021109">
    <property type="entry name" value="Peptidase_aspartic_dom_sf"/>
</dbReference>
<dbReference type="RefSeq" id="XP_009523269.1">
    <property type="nucleotide sequence ID" value="XM_009524974.1"/>
</dbReference>
<dbReference type="STRING" id="1094619.G4ZA03"/>
<evidence type="ECO:0000256" key="1">
    <source>
        <dbReference type="SAM" id="MobiDB-lite"/>
    </source>
</evidence>
<reference evidence="2 3" key="1">
    <citation type="journal article" date="2006" name="Science">
        <title>Phytophthora genome sequences uncover evolutionary origins and mechanisms of pathogenesis.</title>
        <authorList>
            <person name="Tyler B.M."/>
            <person name="Tripathy S."/>
            <person name="Zhang X."/>
            <person name="Dehal P."/>
            <person name="Jiang R.H."/>
            <person name="Aerts A."/>
            <person name="Arredondo F.D."/>
            <person name="Baxter L."/>
            <person name="Bensasson D."/>
            <person name="Beynon J.L."/>
            <person name="Chapman J."/>
            <person name="Damasceno C.M."/>
            <person name="Dorrance A.E."/>
            <person name="Dou D."/>
            <person name="Dickerman A.W."/>
            <person name="Dubchak I.L."/>
            <person name="Garbelotto M."/>
            <person name="Gijzen M."/>
            <person name="Gordon S.G."/>
            <person name="Govers F."/>
            <person name="Grunwald N.J."/>
            <person name="Huang W."/>
            <person name="Ivors K.L."/>
            <person name="Jones R.W."/>
            <person name="Kamoun S."/>
            <person name="Krampis K."/>
            <person name="Lamour K.H."/>
            <person name="Lee M.K."/>
            <person name="McDonald W.H."/>
            <person name="Medina M."/>
            <person name="Meijer H.J."/>
            <person name="Nordberg E.K."/>
            <person name="Maclean D.J."/>
            <person name="Ospina-Giraldo M.D."/>
            <person name="Morris P.F."/>
            <person name="Phuntumart V."/>
            <person name="Putnam N.H."/>
            <person name="Rash S."/>
            <person name="Rose J.K."/>
            <person name="Sakihama Y."/>
            <person name="Salamov A.A."/>
            <person name="Savidor A."/>
            <person name="Scheuring C.F."/>
            <person name="Smith B.M."/>
            <person name="Sobral B.W."/>
            <person name="Terry A."/>
            <person name="Torto-Alalibo T.A."/>
            <person name="Win J."/>
            <person name="Xu Z."/>
            <person name="Zhang H."/>
            <person name="Grigoriev I.V."/>
            <person name="Rokhsar D.S."/>
            <person name="Boore J.L."/>
        </authorList>
    </citation>
    <scope>NUCLEOTIDE SEQUENCE [LARGE SCALE GENOMIC DNA]</scope>
    <source>
        <strain evidence="2 3">P6497</strain>
    </source>
</reference>
<dbReference type="Proteomes" id="UP000002640">
    <property type="component" value="Unassembled WGS sequence"/>
</dbReference>